<keyword evidence="3" id="KW-1185">Reference proteome</keyword>
<proteinExistence type="predicted"/>
<reference evidence="2 3" key="1">
    <citation type="submission" date="2023-06" db="EMBL/GenBank/DDBJ databases">
        <authorList>
            <person name="Oyuntsetseg B."/>
            <person name="Kim S.B."/>
        </authorList>
    </citation>
    <scope>NUCLEOTIDE SEQUENCE [LARGE SCALE GENOMIC DNA]</scope>
    <source>
        <strain evidence="2 3">2-15</strain>
    </source>
</reference>
<dbReference type="EMBL" id="CP127294">
    <property type="protein sequence ID" value="WIX79931.1"/>
    <property type="molecule type" value="Genomic_DNA"/>
</dbReference>
<evidence type="ECO:0000259" key="1">
    <source>
        <dbReference type="Pfam" id="PF03551"/>
    </source>
</evidence>
<dbReference type="KEGG" id="acab:QRX50_03775"/>
<dbReference type="RefSeq" id="WP_285970604.1">
    <property type="nucleotide sequence ID" value="NZ_CP127294.1"/>
</dbReference>
<accession>A0A9Y2MVE1</accession>
<gene>
    <name evidence="2" type="ORF">QRX50_03775</name>
</gene>
<evidence type="ECO:0000313" key="2">
    <source>
        <dbReference type="EMBL" id="WIX79931.1"/>
    </source>
</evidence>
<feature type="domain" description="Transcription regulator PadR N-terminal" evidence="1">
    <location>
        <begin position="23"/>
        <end position="87"/>
    </location>
</feature>
<organism evidence="2 3">
    <name type="scientific">Amycolatopsis carbonis</name>
    <dbReference type="NCBI Taxonomy" id="715471"/>
    <lineage>
        <taxon>Bacteria</taxon>
        <taxon>Bacillati</taxon>
        <taxon>Actinomycetota</taxon>
        <taxon>Actinomycetes</taxon>
        <taxon>Pseudonocardiales</taxon>
        <taxon>Pseudonocardiaceae</taxon>
        <taxon>Amycolatopsis</taxon>
    </lineage>
</organism>
<dbReference type="InterPro" id="IPR052509">
    <property type="entry name" value="Metal_resp_DNA-bind_regulator"/>
</dbReference>
<dbReference type="PANTHER" id="PTHR33169">
    <property type="entry name" value="PADR-FAMILY TRANSCRIPTIONAL REGULATOR"/>
    <property type="match status" value="1"/>
</dbReference>
<dbReference type="InterPro" id="IPR036390">
    <property type="entry name" value="WH_DNA-bd_sf"/>
</dbReference>
<name>A0A9Y2MVE1_9PSEU</name>
<protein>
    <submittedName>
        <fullName evidence="2">PadR family transcriptional regulator</fullName>
    </submittedName>
</protein>
<dbReference type="Proteomes" id="UP001236014">
    <property type="component" value="Chromosome"/>
</dbReference>
<dbReference type="Gene3D" id="1.10.10.10">
    <property type="entry name" value="Winged helix-like DNA-binding domain superfamily/Winged helix DNA-binding domain"/>
    <property type="match status" value="1"/>
</dbReference>
<dbReference type="PANTHER" id="PTHR33169:SF14">
    <property type="entry name" value="TRANSCRIPTIONAL REGULATOR RV3488"/>
    <property type="match status" value="1"/>
</dbReference>
<dbReference type="SUPFAM" id="SSF46785">
    <property type="entry name" value="Winged helix' DNA-binding domain"/>
    <property type="match status" value="1"/>
</dbReference>
<sequence length="120" mass="13255">MTSGTRELSVTAYVMLGMVAQLGVTTPYAVKQALRRSIGQYWPIPHAQLYAISGQLQEQGLLEGDQESSGRRRKTYYVTGAGRRALRQWLSRPGAEPAEIRSVAWLKLAFSDLGDPESLS</sequence>
<dbReference type="AlphaFoldDB" id="A0A9Y2MVE1"/>
<dbReference type="InterPro" id="IPR005149">
    <property type="entry name" value="Tscrpt_reg_PadR_N"/>
</dbReference>
<evidence type="ECO:0000313" key="3">
    <source>
        <dbReference type="Proteomes" id="UP001236014"/>
    </source>
</evidence>
<dbReference type="Pfam" id="PF03551">
    <property type="entry name" value="PadR"/>
    <property type="match status" value="1"/>
</dbReference>
<dbReference type="InterPro" id="IPR036388">
    <property type="entry name" value="WH-like_DNA-bd_sf"/>
</dbReference>